<dbReference type="CDD" id="cd02440">
    <property type="entry name" value="AdoMet_MTases"/>
    <property type="match status" value="1"/>
</dbReference>
<dbReference type="InterPro" id="IPR002052">
    <property type="entry name" value="DNA_methylase_N6_adenine_CS"/>
</dbReference>
<proteinExistence type="predicted"/>
<accession>A0AAV9IXD1</accession>
<dbReference type="SUPFAM" id="SSF53335">
    <property type="entry name" value="S-adenosyl-L-methionine-dependent methyltransferases"/>
    <property type="match status" value="1"/>
</dbReference>
<dbReference type="GO" id="GO:0003676">
    <property type="term" value="F:nucleic acid binding"/>
    <property type="evidence" value="ECO:0007669"/>
    <property type="project" value="InterPro"/>
</dbReference>
<dbReference type="EMBL" id="JANCYW010000009">
    <property type="protein sequence ID" value="KAK4536741.1"/>
    <property type="molecule type" value="Genomic_DNA"/>
</dbReference>
<reference evidence="2 3" key="1">
    <citation type="submission" date="2022-07" db="EMBL/GenBank/DDBJ databases">
        <title>Genome-wide signatures of adaptation to extreme environments.</title>
        <authorList>
            <person name="Cho C.H."/>
            <person name="Yoon H.S."/>
        </authorList>
    </citation>
    <scope>NUCLEOTIDE SEQUENCE [LARGE SCALE GENOMIC DNA]</scope>
    <source>
        <strain evidence="2 3">DBV 063 E5</strain>
    </source>
</reference>
<evidence type="ECO:0000313" key="3">
    <source>
        <dbReference type="Proteomes" id="UP001301350"/>
    </source>
</evidence>
<comment type="caution">
    <text evidence="2">The sequence shown here is derived from an EMBL/GenBank/DDBJ whole genome shotgun (WGS) entry which is preliminary data.</text>
</comment>
<dbReference type="PROSITE" id="PS00092">
    <property type="entry name" value="N6_MTASE"/>
    <property type="match status" value="1"/>
</dbReference>
<dbReference type="PANTHER" id="PTHR18895">
    <property type="entry name" value="HEMK METHYLTRANSFERASE"/>
    <property type="match status" value="1"/>
</dbReference>
<dbReference type="Gene3D" id="1.10.8.10">
    <property type="entry name" value="DNA helicase RuvA subunit, C-terminal domain"/>
    <property type="match status" value="1"/>
</dbReference>
<dbReference type="InterPro" id="IPR050320">
    <property type="entry name" value="N5-glutamine_MTase"/>
</dbReference>
<dbReference type="Proteomes" id="UP001301350">
    <property type="component" value="Unassembled WGS sequence"/>
</dbReference>
<dbReference type="InterPro" id="IPR029063">
    <property type="entry name" value="SAM-dependent_MTases_sf"/>
</dbReference>
<evidence type="ECO:0008006" key="4">
    <source>
        <dbReference type="Google" id="ProtNLM"/>
    </source>
</evidence>
<dbReference type="PANTHER" id="PTHR18895:SF74">
    <property type="entry name" value="MTRF1L RELEASE FACTOR GLUTAMINE METHYLTRANSFERASE"/>
    <property type="match status" value="1"/>
</dbReference>
<gene>
    <name evidence="2" type="ORF">CDCA_CDCA09G2766</name>
</gene>
<organism evidence="2 3">
    <name type="scientific">Cyanidium caldarium</name>
    <name type="common">Red alga</name>
    <dbReference type="NCBI Taxonomy" id="2771"/>
    <lineage>
        <taxon>Eukaryota</taxon>
        <taxon>Rhodophyta</taxon>
        <taxon>Bangiophyceae</taxon>
        <taxon>Cyanidiales</taxon>
        <taxon>Cyanidiaceae</taxon>
        <taxon>Cyanidium</taxon>
    </lineage>
</organism>
<sequence length="473" mass="51143">MRLAVWRTPSSVAPTLGRCRRRPVGRSVSPAFAQRRRLSLLARGTQASDANVHAPTSPHSTPDPLIRLSSTPLECLRYAERVLFAEVPEPRLSAEHLLTAAVNQVMTPALADAARAATEALPRNSRPGWLMAWQSVLLLPLPVQRSALLAALQTHRIAQKDVATAVSAGGADRTIAQVIARVQAEFSQLCARRQRREPVQYLCGDWEFHRLTLKMRAPVLIPRPETEELVAHALQCLATHNRPATPLGRPLRVLDVGCGSGAIILSLLAALRGTVVQAVAIDPSAEAVQLTVENAALNDIAASERSDVAADAEVLQALRMSITEFAAHLHQQRARCGADASRAPPTFDLVISNPPYIPPRDMPALAPEILQYESAAALSGIDPDGMRVIRDILRACAGASDTASATALLAADGELWMEVDPSQPPLIQEELQSSSGGLPNLEWVETRTDWSGAPRFVRLRRRGTPAHRPRSDA</sequence>
<dbReference type="GO" id="GO:0032259">
    <property type="term" value="P:methylation"/>
    <property type="evidence" value="ECO:0007669"/>
    <property type="project" value="InterPro"/>
</dbReference>
<dbReference type="GO" id="GO:0008168">
    <property type="term" value="F:methyltransferase activity"/>
    <property type="evidence" value="ECO:0007669"/>
    <property type="project" value="InterPro"/>
</dbReference>
<dbReference type="GO" id="GO:0005739">
    <property type="term" value="C:mitochondrion"/>
    <property type="evidence" value="ECO:0007669"/>
    <property type="project" value="TreeGrafter"/>
</dbReference>
<protein>
    <recommendedName>
        <fullName evidence="4">S-adenosyl-L-methionine-dependent methyltransferase</fullName>
    </recommendedName>
</protein>
<dbReference type="AlphaFoldDB" id="A0AAV9IXD1"/>
<evidence type="ECO:0000256" key="1">
    <source>
        <dbReference type="SAM" id="MobiDB-lite"/>
    </source>
</evidence>
<keyword evidence="3" id="KW-1185">Reference proteome</keyword>
<dbReference type="Gene3D" id="3.40.50.150">
    <property type="entry name" value="Vaccinia Virus protein VP39"/>
    <property type="match status" value="1"/>
</dbReference>
<dbReference type="Pfam" id="PF06325">
    <property type="entry name" value="PrmA"/>
    <property type="match status" value="1"/>
</dbReference>
<feature type="region of interest" description="Disordered" evidence="1">
    <location>
        <begin position="44"/>
        <end position="64"/>
    </location>
</feature>
<name>A0AAV9IXD1_CYACA</name>
<evidence type="ECO:0000313" key="2">
    <source>
        <dbReference type="EMBL" id="KAK4536741.1"/>
    </source>
</evidence>